<feature type="transmembrane region" description="Helical" evidence="1">
    <location>
        <begin position="12"/>
        <end position="34"/>
    </location>
</feature>
<keyword evidence="1" id="KW-0472">Membrane</keyword>
<evidence type="ECO:0000313" key="4">
    <source>
        <dbReference type="Proteomes" id="UP000198867"/>
    </source>
</evidence>
<gene>
    <name evidence="3" type="ORF">SAMN05216219_1337</name>
</gene>
<organism evidence="3 4">
    <name type="scientific">Mycetocola miduiensis</name>
    <dbReference type="NCBI Taxonomy" id="995034"/>
    <lineage>
        <taxon>Bacteria</taxon>
        <taxon>Bacillati</taxon>
        <taxon>Actinomycetota</taxon>
        <taxon>Actinomycetes</taxon>
        <taxon>Micrococcales</taxon>
        <taxon>Microbacteriaceae</taxon>
        <taxon>Mycetocola</taxon>
    </lineage>
</organism>
<dbReference type="OrthoDB" id="7596142at2"/>
<accession>A0A1I5ACG8</accession>
<dbReference type="RefSeq" id="WP_090709926.1">
    <property type="nucleotide sequence ID" value="NZ_FOVM01000003.1"/>
</dbReference>
<evidence type="ECO:0000259" key="2">
    <source>
        <dbReference type="Pfam" id="PF09851"/>
    </source>
</evidence>
<dbReference type="Proteomes" id="UP000198867">
    <property type="component" value="Unassembled WGS sequence"/>
</dbReference>
<name>A0A1I5ACG8_9MICO</name>
<feature type="transmembrane region" description="Helical" evidence="1">
    <location>
        <begin position="46"/>
        <end position="66"/>
    </location>
</feature>
<dbReference type="AlphaFoldDB" id="A0A1I5ACG8"/>
<dbReference type="STRING" id="995034.SAMN05216219_1337"/>
<dbReference type="EMBL" id="FOVM01000003">
    <property type="protein sequence ID" value="SFN60060.1"/>
    <property type="molecule type" value="Genomic_DNA"/>
</dbReference>
<dbReference type="Pfam" id="PF09851">
    <property type="entry name" value="SHOCT"/>
    <property type="match status" value="1"/>
</dbReference>
<evidence type="ECO:0000256" key="1">
    <source>
        <dbReference type="SAM" id="Phobius"/>
    </source>
</evidence>
<dbReference type="InterPro" id="IPR018649">
    <property type="entry name" value="SHOCT"/>
</dbReference>
<keyword evidence="4" id="KW-1185">Reference proteome</keyword>
<reference evidence="4" key="1">
    <citation type="submission" date="2016-10" db="EMBL/GenBank/DDBJ databases">
        <authorList>
            <person name="Varghese N."/>
            <person name="Submissions S."/>
        </authorList>
    </citation>
    <scope>NUCLEOTIDE SEQUENCE [LARGE SCALE GENOMIC DNA]</scope>
    <source>
        <strain evidence="4">CGMCC 1.11101</strain>
    </source>
</reference>
<keyword evidence="1" id="KW-0812">Transmembrane</keyword>
<dbReference type="GO" id="GO:0005886">
    <property type="term" value="C:plasma membrane"/>
    <property type="evidence" value="ECO:0007669"/>
    <property type="project" value="UniProtKB-SubCell"/>
</dbReference>
<sequence>MELLSNVWDITVWFFWAYVFFAFLFALVLVLVDVYRDETLNGWLKALWTICLVFIPLLTVIVYVIARGKGMSERNSRGMATPAEPADYVPHWGTQPSASEEITRAQQLLQSGAITQEEFAALKARALT</sequence>
<feature type="domain" description="SHOCT" evidence="2">
    <location>
        <begin position="100"/>
        <end position="127"/>
    </location>
</feature>
<proteinExistence type="predicted"/>
<evidence type="ECO:0000313" key="3">
    <source>
        <dbReference type="EMBL" id="SFN60060.1"/>
    </source>
</evidence>
<protein>
    <submittedName>
        <fullName evidence="3">Short C-terminal domain-containing protein</fullName>
    </submittedName>
</protein>
<keyword evidence="1" id="KW-1133">Transmembrane helix</keyword>